<dbReference type="PROSITE" id="PS50850">
    <property type="entry name" value="MFS"/>
    <property type="match status" value="1"/>
</dbReference>
<keyword evidence="4 6" id="KW-1133">Transmembrane helix</keyword>
<dbReference type="Pfam" id="PF07690">
    <property type="entry name" value="MFS_1"/>
    <property type="match status" value="1"/>
</dbReference>
<name>A0A919RQP9_9ACTN</name>
<dbReference type="Gene3D" id="1.20.1250.20">
    <property type="entry name" value="MFS general substrate transporter like domains"/>
    <property type="match status" value="1"/>
</dbReference>
<feature type="transmembrane region" description="Helical" evidence="6">
    <location>
        <begin position="116"/>
        <end position="136"/>
    </location>
</feature>
<dbReference type="PANTHER" id="PTHR42718:SF9">
    <property type="entry name" value="MAJOR FACILITATOR SUPERFAMILY MULTIDRUG TRANSPORTER MFSC"/>
    <property type="match status" value="1"/>
</dbReference>
<evidence type="ECO:0000259" key="7">
    <source>
        <dbReference type="PROSITE" id="PS50850"/>
    </source>
</evidence>
<feature type="transmembrane region" description="Helical" evidence="6">
    <location>
        <begin position="233"/>
        <end position="252"/>
    </location>
</feature>
<feature type="transmembrane region" description="Helical" evidence="6">
    <location>
        <begin position="298"/>
        <end position="320"/>
    </location>
</feature>
<dbReference type="SUPFAM" id="SSF103473">
    <property type="entry name" value="MFS general substrate transporter"/>
    <property type="match status" value="1"/>
</dbReference>
<dbReference type="Proteomes" id="UP000606172">
    <property type="component" value="Unassembled WGS sequence"/>
</dbReference>
<evidence type="ECO:0000256" key="5">
    <source>
        <dbReference type="ARBA" id="ARBA00023136"/>
    </source>
</evidence>
<evidence type="ECO:0000256" key="1">
    <source>
        <dbReference type="ARBA" id="ARBA00004651"/>
    </source>
</evidence>
<keyword evidence="3 6" id="KW-0812">Transmembrane</keyword>
<feature type="transmembrane region" description="Helical" evidence="6">
    <location>
        <begin position="422"/>
        <end position="441"/>
    </location>
</feature>
<comment type="caution">
    <text evidence="8">The sequence shown here is derived from an EMBL/GenBank/DDBJ whole genome shotgun (WGS) entry which is preliminary data.</text>
</comment>
<evidence type="ECO:0000256" key="3">
    <source>
        <dbReference type="ARBA" id="ARBA00022692"/>
    </source>
</evidence>
<evidence type="ECO:0000256" key="6">
    <source>
        <dbReference type="SAM" id="Phobius"/>
    </source>
</evidence>
<dbReference type="AlphaFoldDB" id="A0A919RQP9"/>
<keyword evidence="2" id="KW-0813">Transport</keyword>
<evidence type="ECO:0000256" key="2">
    <source>
        <dbReference type="ARBA" id="ARBA00022448"/>
    </source>
</evidence>
<feature type="transmembrane region" description="Helical" evidence="6">
    <location>
        <begin position="21"/>
        <end position="43"/>
    </location>
</feature>
<dbReference type="InterPro" id="IPR020846">
    <property type="entry name" value="MFS_dom"/>
</dbReference>
<feature type="transmembrane region" description="Helical" evidence="6">
    <location>
        <begin position="148"/>
        <end position="170"/>
    </location>
</feature>
<accession>A0A919RQP9</accession>
<dbReference type="GO" id="GO:0022857">
    <property type="term" value="F:transmembrane transporter activity"/>
    <property type="evidence" value="ECO:0007669"/>
    <property type="project" value="InterPro"/>
</dbReference>
<dbReference type="EMBL" id="BOOW01000045">
    <property type="protein sequence ID" value="GII96489.1"/>
    <property type="molecule type" value="Genomic_DNA"/>
</dbReference>
<feature type="domain" description="Major facilitator superfamily (MFS) profile" evidence="7">
    <location>
        <begin position="19"/>
        <end position="446"/>
    </location>
</feature>
<evidence type="ECO:0000313" key="9">
    <source>
        <dbReference type="Proteomes" id="UP000606172"/>
    </source>
</evidence>
<comment type="subcellular location">
    <subcellularLocation>
        <location evidence="1">Cell membrane</location>
        <topology evidence="1">Multi-pass membrane protein</topology>
    </subcellularLocation>
</comment>
<protein>
    <submittedName>
        <fullName evidence="8">MFS transporter</fullName>
    </submittedName>
</protein>
<keyword evidence="9" id="KW-1185">Reference proteome</keyword>
<dbReference type="InterPro" id="IPR036259">
    <property type="entry name" value="MFS_trans_sf"/>
</dbReference>
<feature type="transmembrane region" description="Helical" evidence="6">
    <location>
        <begin position="176"/>
        <end position="194"/>
    </location>
</feature>
<organism evidence="8 9">
    <name type="scientific">Sinosporangium siamense</name>
    <dbReference type="NCBI Taxonomy" id="1367973"/>
    <lineage>
        <taxon>Bacteria</taxon>
        <taxon>Bacillati</taxon>
        <taxon>Actinomycetota</taxon>
        <taxon>Actinomycetes</taxon>
        <taxon>Streptosporangiales</taxon>
        <taxon>Streptosporangiaceae</taxon>
        <taxon>Sinosporangium</taxon>
    </lineage>
</organism>
<feature type="transmembrane region" description="Helical" evidence="6">
    <location>
        <begin position="206"/>
        <end position="227"/>
    </location>
</feature>
<feature type="transmembrane region" description="Helical" evidence="6">
    <location>
        <begin position="55"/>
        <end position="76"/>
    </location>
</feature>
<reference evidence="8" key="1">
    <citation type="submission" date="2021-01" db="EMBL/GenBank/DDBJ databases">
        <title>Whole genome shotgun sequence of Sinosporangium siamense NBRC 109515.</title>
        <authorList>
            <person name="Komaki H."/>
            <person name="Tamura T."/>
        </authorList>
    </citation>
    <scope>NUCLEOTIDE SEQUENCE</scope>
    <source>
        <strain evidence="8">NBRC 109515</strain>
    </source>
</reference>
<feature type="transmembrane region" description="Helical" evidence="6">
    <location>
        <begin position="88"/>
        <end position="110"/>
    </location>
</feature>
<dbReference type="Gene3D" id="1.20.1720.10">
    <property type="entry name" value="Multidrug resistance protein D"/>
    <property type="match status" value="1"/>
</dbReference>
<dbReference type="PANTHER" id="PTHR42718">
    <property type="entry name" value="MAJOR FACILITATOR SUPERFAMILY MULTIDRUG TRANSPORTER MFSC"/>
    <property type="match status" value="1"/>
</dbReference>
<feature type="transmembrane region" description="Helical" evidence="6">
    <location>
        <begin position="332"/>
        <end position="354"/>
    </location>
</feature>
<feature type="transmembrane region" description="Helical" evidence="6">
    <location>
        <begin position="272"/>
        <end position="292"/>
    </location>
</feature>
<dbReference type="InterPro" id="IPR011701">
    <property type="entry name" value="MFS"/>
</dbReference>
<dbReference type="RefSeq" id="WP_239130213.1">
    <property type="nucleotide sequence ID" value="NZ_BOOW01000045.1"/>
</dbReference>
<feature type="transmembrane region" description="Helical" evidence="6">
    <location>
        <begin position="396"/>
        <end position="416"/>
    </location>
</feature>
<dbReference type="PRINTS" id="PR01036">
    <property type="entry name" value="TCRTETB"/>
</dbReference>
<feature type="transmembrane region" description="Helical" evidence="6">
    <location>
        <begin position="360"/>
        <end position="384"/>
    </location>
</feature>
<proteinExistence type="predicted"/>
<keyword evidence="5 6" id="KW-0472">Membrane</keyword>
<evidence type="ECO:0000256" key="4">
    <source>
        <dbReference type="ARBA" id="ARBA00022989"/>
    </source>
</evidence>
<dbReference type="GO" id="GO:0005886">
    <property type="term" value="C:plasma membrane"/>
    <property type="evidence" value="ECO:0007669"/>
    <property type="project" value="UniProtKB-SubCell"/>
</dbReference>
<sequence>MSAAPVAGIEPSPGRIGPLSTAVRLGCLFGPAVFGVTAAAVALPQVARALNAGPAQVAWVLTAHALALGVGTAVFGRLADSRGTRTTLLIASLTLVAGALLCLVAPTLGALVAGRLLLAAGSGGTAAVAAALLAGVDAGERLRVLARYGVVMALFASAATLLGGMVTAWLSWRVTVVLPALSILAVPFCLRPAVVRAGSHRPVDVTGAAALTVTVSTVIVLIQARTLKLDGPVVLALAVMLVLAAAALAGWVARRPDGFVPRQVVGDPAIRIAAATGVGVFGALFAAMYVIPQILAAPYGWSVLTIGVALLPGAAIGAVLSRRAGRLPGRGGRLLLAGTALAAAVAMIVTATGWGGPWPAVLAASLSLAAFALTQVVITGEVSARLPLPLRGAGMGLLNLTFFVGGGVGSAIAGALSESMPLHRTLLVVALFPLAAALIAVTRRRE</sequence>
<gene>
    <name evidence="8" type="ORF">Ssi02_67200</name>
</gene>
<evidence type="ECO:0000313" key="8">
    <source>
        <dbReference type="EMBL" id="GII96489.1"/>
    </source>
</evidence>